<dbReference type="EMBL" id="BMGG01000001">
    <property type="protein sequence ID" value="GGC50117.1"/>
    <property type="molecule type" value="Genomic_DNA"/>
</dbReference>
<evidence type="ECO:0000256" key="1">
    <source>
        <dbReference type="SAM" id="Phobius"/>
    </source>
</evidence>
<name>A0A916TX70_9HYPH</name>
<reference evidence="2" key="1">
    <citation type="journal article" date="2014" name="Int. J. Syst. Evol. Microbiol.">
        <title>Complete genome sequence of Corynebacterium casei LMG S-19264T (=DSM 44701T), isolated from a smear-ripened cheese.</title>
        <authorList>
            <consortium name="US DOE Joint Genome Institute (JGI-PGF)"/>
            <person name="Walter F."/>
            <person name="Albersmeier A."/>
            <person name="Kalinowski J."/>
            <person name="Ruckert C."/>
        </authorList>
    </citation>
    <scope>NUCLEOTIDE SEQUENCE</scope>
    <source>
        <strain evidence="2">CGMCC 1.12919</strain>
    </source>
</reference>
<accession>A0A916TX70</accession>
<proteinExistence type="predicted"/>
<keyword evidence="1" id="KW-1133">Transmembrane helix</keyword>
<evidence type="ECO:0000313" key="3">
    <source>
        <dbReference type="Proteomes" id="UP000637002"/>
    </source>
</evidence>
<feature type="transmembrane region" description="Helical" evidence="1">
    <location>
        <begin position="20"/>
        <end position="41"/>
    </location>
</feature>
<dbReference type="Proteomes" id="UP000637002">
    <property type="component" value="Unassembled WGS sequence"/>
</dbReference>
<gene>
    <name evidence="2" type="ORF">GCM10010994_06540</name>
</gene>
<dbReference type="AlphaFoldDB" id="A0A916TX70"/>
<keyword evidence="3" id="KW-1185">Reference proteome</keyword>
<protein>
    <submittedName>
        <fullName evidence="2">Uncharacterized protein</fullName>
    </submittedName>
</protein>
<organism evidence="2 3">
    <name type="scientific">Chelatococcus reniformis</name>
    <dbReference type="NCBI Taxonomy" id="1494448"/>
    <lineage>
        <taxon>Bacteria</taxon>
        <taxon>Pseudomonadati</taxon>
        <taxon>Pseudomonadota</taxon>
        <taxon>Alphaproteobacteria</taxon>
        <taxon>Hyphomicrobiales</taxon>
        <taxon>Chelatococcaceae</taxon>
        <taxon>Chelatococcus</taxon>
    </lineage>
</organism>
<reference evidence="2" key="2">
    <citation type="submission" date="2020-09" db="EMBL/GenBank/DDBJ databases">
        <authorList>
            <person name="Sun Q."/>
            <person name="Zhou Y."/>
        </authorList>
    </citation>
    <scope>NUCLEOTIDE SEQUENCE</scope>
    <source>
        <strain evidence="2">CGMCC 1.12919</strain>
    </source>
</reference>
<evidence type="ECO:0000313" key="2">
    <source>
        <dbReference type="EMBL" id="GGC50117.1"/>
    </source>
</evidence>
<keyword evidence="1" id="KW-0472">Membrane</keyword>
<sequence>MSDFILTRFGFSDVSNWTLLLVGAAGAAVALLVLLGFARYVSRRYGDASDE</sequence>
<dbReference type="RefSeq" id="WP_188607660.1">
    <property type="nucleotide sequence ID" value="NZ_BMGG01000001.1"/>
</dbReference>
<keyword evidence="1" id="KW-0812">Transmembrane</keyword>
<comment type="caution">
    <text evidence="2">The sequence shown here is derived from an EMBL/GenBank/DDBJ whole genome shotgun (WGS) entry which is preliminary data.</text>
</comment>